<reference evidence="1" key="1">
    <citation type="submission" date="2018-02" db="EMBL/GenBank/DDBJ databases">
        <title>Rhizophora mucronata_Transcriptome.</title>
        <authorList>
            <person name="Meera S.P."/>
            <person name="Sreeshan A."/>
            <person name="Augustine A."/>
        </authorList>
    </citation>
    <scope>NUCLEOTIDE SEQUENCE</scope>
    <source>
        <tissue evidence="1">Leaf</tissue>
    </source>
</reference>
<sequence length="42" mass="4716">MLYYRCPQKFSLLSTGNTGPHSAETLPYNIRVPKTEISAMVT</sequence>
<name>A0A2P2NJ16_RHIMU</name>
<evidence type="ECO:0000313" key="1">
    <source>
        <dbReference type="EMBL" id="MBX42457.1"/>
    </source>
</evidence>
<organism evidence="1">
    <name type="scientific">Rhizophora mucronata</name>
    <name type="common">Asiatic mangrove</name>
    <dbReference type="NCBI Taxonomy" id="61149"/>
    <lineage>
        <taxon>Eukaryota</taxon>
        <taxon>Viridiplantae</taxon>
        <taxon>Streptophyta</taxon>
        <taxon>Embryophyta</taxon>
        <taxon>Tracheophyta</taxon>
        <taxon>Spermatophyta</taxon>
        <taxon>Magnoliopsida</taxon>
        <taxon>eudicotyledons</taxon>
        <taxon>Gunneridae</taxon>
        <taxon>Pentapetalae</taxon>
        <taxon>rosids</taxon>
        <taxon>fabids</taxon>
        <taxon>Malpighiales</taxon>
        <taxon>Rhizophoraceae</taxon>
        <taxon>Rhizophora</taxon>
    </lineage>
</organism>
<accession>A0A2P2NJ16</accession>
<proteinExistence type="predicted"/>
<dbReference type="EMBL" id="GGEC01061973">
    <property type="protein sequence ID" value="MBX42457.1"/>
    <property type="molecule type" value="Transcribed_RNA"/>
</dbReference>
<protein>
    <submittedName>
        <fullName evidence="1">Uncharacterized protein</fullName>
    </submittedName>
</protein>
<dbReference type="AlphaFoldDB" id="A0A2P2NJ16"/>